<evidence type="ECO:0000313" key="3">
    <source>
        <dbReference type="Proteomes" id="UP000775547"/>
    </source>
</evidence>
<dbReference type="OrthoDB" id="630188at2759"/>
<comment type="caution">
    <text evidence="2">The sequence shown here is derived from an EMBL/GenBank/DDBJ whole genome shotgun (WGS) entry which is preliminary data.</text>
</comment>
<dbReference type="GO" id="GO:0016787">
    <property type="term" value="F:hydrolase activity"/>
    <property type="evidence" value="ECO:0007669"/>
    <property type="project" value="InterPro"/>
</dbReference>
<evidence type="ECO:0000259" key="1">
    <source>
        <dbReference type="Pfam" id="PF00149"/>
    </source>
</evidence>
<dbReference type="Proteomes" id="UP000775547">
    <property type="component" value="Unassembled WGS sequence"/>
</dbReference>
<dbReference type="EMBL" id="JABCKV010000025">
    <property type="protein sequence ID" value="KAG5646153.1"/>
    <property type="molecule type" value="Genomic_DNA"/>
</dbReference>
<protein>
    <recommendedName>
        <fullName evidence="1">Calcineurin-like phosphoesterase domain-containing protein</fullName>
    </recommendedName>
</protein>
<accession>A0A9P7KD28</accession>
<dbReference type="InterPro" id="IPR051693">
    <property type="entry name" value="UPF0046_metallophosphoest"/>
</dbReference>
<reference evidence="2" key="2">
    <citation type="submission" date="2021-10" db="EMBL/GenBank/DDBJ databases">
        <title>Phylogenomics reveals ancestral predisposition of the termite-cultivated fungus Termitomyces towards a domesticated lifestyle.</title>
        <authorList>
            <person name="Auxier B."/>
            <person name="Grum-Grzhimaylo A."/>
            <person name="Cardenas M.E."/>
            <person name="Lodge J.D."/>
            <person name="Laessoe T."/>
            <person name="Pedersen O."/>
            <person name="Smith M.E."/>
            <person name="Kuyper T.W."/>
            <person name="Franco-Molano E.A."/>
            <person name="Baroni T.J."/>
            <person name="Aanen D.K."/>
        </authorList>
    </citation>
    <scope>NUCLEOTIDE SEQUENCE</scope>
    <source>
        <strain evidence="2">AP01</strain>
        <tissue evidence="2">Mycelium</tissue>
    </source>
</reference>
<proteinExistence type="predicted"/>
<reference evidence="2" key="1">
    <citation type="submission" date="2020-07" db="EMBL/GenBank/DDBJ databases">
        <authorList>
            <person name="Nieuwenhuis M."/>
            <person name="Van De Peppel L.J.J."/>
        </authorList>
    </citation>
    <scope>NUCLEOTIDE SEQUENCE</scope>
    <source>
        <strain evidence="2">AP01</strain>
        <tissue evidence="2">Mycelium</tissue>
    </source>
</reference>
<dbReference type="Gene3D" id="3.60.21.10">
    <property type="match status" value="1"/>
</dbReference>
<dbReference type="InterPro" id="IPR029052">
    <property type="entry name" value="Metallo-depent_PP-like"/>
</dbReference>
<dbReference type="SUPFAM" id="SSF56300">
    <property type="entry name" value="Metallo-dependent phosphatases"/>
    <property type="match status" value="1"/>
</dbReference>
<dbReference type="Pfam" id="PF00149">
    <property type="entry name" value="Metallophos"/>
    <property type="match status" value="1"/>
</dbReference>
<feature type="domain" description="Calcineurin-like phosphoesterase" evidence="1">
    <location>
        <begin position="56"/>
        <end position="235"/>
    </location>
</feature>
<keyword evidence="3" id="KW-1185">Reference proteome</keyword>
<sequence length="334" mass="36365">MDCVTSFNMSLDALLHRRPPTPWEKFAASPLLFISKLAYSSISTPSHVSSSPTSLRLVLISDTHSTHSSQPALPDGDILIHSGDLTHSGTYAELSSALSWLASQPHTHKVFIAGNHDALLADHDSLDRKELLGLYSGLTYLEDEATVLTVRGRSVHLYGSPRTPKHGSGVFQYPRAPSSILDDVWQERDIPPTTDILITHGPPLHHLDLGVGCPALLSTLWHIQPRLHVFGHIHGARGIEFLPFTRAQAAYERVCACVRARTGVKGLEGGGWIDAISVVWAAVFTACGWGRSRTREGTLLVNAAAVEGLRDDILRGAVVVDLQLNAIDRELEAR</sequence>
<gene>
    <name evidence="2" type="ORF">DXG03_004206</name>
</gene>
<name>A0A9P7KD28_9AGAR</name>
<dbReference type="PANTHER" id="PTHR12905">
    <property type="entry name" value="METALLOPHOSPHOESTERASE"/>
    <property type="match status" value="1"/>
</dbReference>
<dbReference type="AlphaFoldDB" id="A0A9P7KD28"/>
<dbReference type="CDD" id="cd07379">
    <property type="entry name" value="MPP_239FB"/>
    <property type="match status" value="1"/>
</dbReference>
<organism evidence="2 3">
    <name type="scientific">Asterophora parasitica</name>
    <dbReference type="NCBI Taxonomy" id="117018"/>
    <lineage>
        <taxon>Eukaryota</taxon>
        <taxon>Fungi</taxon>
        <taxon>Dikarya</taxon>
        <taxon>Basidiomycota</taxon>
        <taxon>Agaricomycotina</taxon>
        <taxon>Agaricomycetes</taxon>
        <taxon>Agaricomycetidae</taxon>
        <taxon>Agaricales</taxon>
        <taxon>Tricholomatineae</taxon>
        <taxon>Lyophyllaceae</taxon>
        <taxon>Asterophora</taxon>
    </lineage>
</organism>
<dbReference type="InterPro" id="IPR004843">
    <property type="entry name" value="Calcineurin-like_PHP"/>
</dbReference>
<evidence type="ECO:0000313" key="2">
    <source>
        <dbReference type="EMBL" id="KAG5646153.1"/>
    </source>
</evidence>
<dbReference type="PANTHER" id="PTHR12905:SF0">
    <property type="entry name" value="CALCINEURIN-LIKE PHOSPHOESTERASE DOMAIN-CONTAINING PROTEIN"/>
    <property type="match status" value="1"/>
</dbReference>